<dbReference type="Proteomes" id="UP000011531">
    <property type="component" value="Unassembled WGS sequence"/>
</dbReference>
<protein>
    <recommendedName>
        <fullName evidence="2">SPW repeat-containing integral membrane domain-containing protein</fullName>
    </recommendedName>
</protein>
<comment type="caution">
    <text evidence="3">The sequence shown here is derived from an EMBL/GenBank/DDBJ whole genome shotgun (WGS) entry which is preliminary data.</text>
</comment>
<name>L9XS04_9EURY</name>
<evidence type="ECO:0000256" key="1">
    <source>
        <dbReference type="SAM" id="Phobius"/>
    </source>
</evidence>
<reference evidence="3 4" key="1">
    <citation type="journal article" date="2014" name="PLoS Genet.">
        <title>Phylogenetically driven sequencing of extremely halophilic archaea reveals strategies for static and dynamic osmo-response.</title>
        <authorList>
            <person name="Becker E.A."/>
            <person name="Seitzer P.M."/>
            <person name="Tritt A."/>
            <person name="Larsen D."/>
            <person name="Krusor M."/>
            <person name="Yao A.I."/>
            <person name="Wu D."/>
            <person name="Madern D."/>
            <person name="Eisen J.A."/>
            <person name="Darling A.E."/>
            <person name="Facciotti M.T."/>
        </authorList>
    </citation>
    <scope>NUCLEOTIDE SEQUENCE [LARGE SCALE GENOMIC DNA]</scope>
    <source>
        <strain evidence="3 4">DSM 18795</strain>
    </source>
</reference>
<keyword evidence="1" id="KW-0472">Membrane</keyword>
<feature type="transmembrane region" description="Helical" evidence="1">
    <location>
        <begin position="64"/>
        <end position="87"/>
    </location>
</feature>
<organism evidence="3 4">
    <name type="scientific">Natronococcus jeotgali DSM 18795</name>
    <dbReference type="NCBI Taxonomy" id="1227498"/>
    <lineage>
        <taxon>Archaea</taxon>
        <taxon>Methanobacteriati</taxon>
        <taxon>Methanobacteriota</taxon>
        <taxon>Stenosarchaea group</taxon>
        <taxon>Halobacteria</taxon>
        <taxon>Halobacteriales</taxon>
        <taxon>Natrialbaceae</taxon>
        <taxon>Natronococcus</taxon>
    </lineage>
</organism>
<dbReference type="EMBL" id="AOIA01000034">
    <property type="protein sequence ID" value="ELY64201.1"/>
    <property type="molecule type" value="Genomic_DNA"/>
</dbReference>
<feature type="transmembrane region" description="Helical" evidence="1">
    <location>
        <begin position="93"/>
        <end position="113"/>
    </location>
</feature>
<keyword evidence="4" id="KW-1185">Reference proteome</keyword>
<dbReference type="Pfam" id="PF03779">
    <property type="entry name" value="SPW"/>
    <property type="match status" value="1"/>
</dbReference>
<accession>L9XS04</accession>
<dbReference type="OrthoDB" id="169701at2157"/>
<dbReference type="InterPro" id="IPR005530">
    <property type="entry name" value="SPW"/>
</dbReference>
<feature type="transmembrane region" description="Helical" evidence="1">
    <location>
        <begin position="7"/>
        <end position="28"/>
    </location>
</feature>
<evidence type="ECO:0000313" key="3">
    <source>
        <dbReference type="EMBL" id="ELY64201.1"/>
    </source>
</evidence>
<gene>
    <name evidence="3" type="ORF">C492_06757</name>
</gene>
<sequence>MGMITRVTAGGNVVLGGWLIAVPFVFGATGVRRWNDVLVGLVVVLVAGYNYSRSVRRRPLSRTGAGLVTILGTWLVIEPFIFGFVGPELWHNVVWGTIVASFGSYNAYVATLVGQTQPLQMATE</sequence>
<dbReference type="AlphaFoldDB" id="L9XS04"/>
<proteinExistence type="predicted"/>
<keyword evidence="1" id="KW-1133">Transmembrane helix</keyword>
<feature type="transmembrane region" description="Helical" evidence="1">
    <location>
        <begin position="34"/>
        <end position="52"/>
    </location>
</feature>
<evidence type="ECO:0000313" key="4">
    <source>
        <dbReference type="Proteomes" id="UP000011531"/>
    </source>
</evidence>
<feature type="domain" description="SPW repeat-containing integral membrane" evidence="2">
    <location>
        <begin position="10"/>
        <end position="103"/>
    </location>
</feature>
<keyword evidence="1" id="KW-0812">Transmembrane</keyword>
<dbReference type="RefSeq" id="WP_008421639.1">
    <property type="nucleotide sequence ID" value="NZ_AOIA01000034.1"/>
</dbReference>
<evidence type="ECO:0000259" key="2">
    <source>
        <dbReference type="Pfam" id="PF03779"/>
    </source>
</evidence>
<dbReference type="STRING" id="1227498.C492_06757"/>